<evidence type="ECO:0000313" key="1">
    <source>
        <dbReference type="EMBL" id="KAL0399951.1"/>
    </source>
</evidence>
<accession>A0AAW2T537</accession>
<gene>
    <name evidence="1" type="ORF">Sradi_2338400</name>
</gene>
<reference evidence="1" key="1">
    <citation type="submission" date="2020-06" db="EMBL/GenBank/DDBJ databases">
        <authorList>
            <person name="Li T."/>
            <person name="Hu X."/>
            <person name="Zhang T."/>
            <person name="Song X."/>
            <person name="Zhang H."/>
            <person name="Dai N."/>
            <person name="Sheng W."/>
            <person name="Hou X."/>
            <person name="Wei L."/>
        </authorList>
    </citation>
    <scope>NUCLEOTIDE SEQUENCE</scope>
    <source>
        <strain evidence="1">G02</strain>
        <tissue evidence="1">Leaf</tissue>
    </source>
</reference>
<sequence length="83" mass="9403">MDSTPAERLVGKKDTPLIAWTISSPKPSRQHLLKRDCKGLETFSKSLRSRLLSKQKARTSAYPNWRNWAGLLKALIELTSILP</sequence>
<reference evidence="1" key="2">
    <citation type="journal article" date="2024" name="Plant">
        <title>Genomic evolution and insights into agronomic trait innovations of Sesamum species.</title>
        <authorList>
            <person name="Miao H."/>
            <person name="Wang L."/>
            <person name="Qu L."/>
            <person name="Liu H."/>
            <person name="Sun Y."/>
            <person name="Le M."/>
            <person name="Wang Q."/>
            <person name="Wei S."/>
            <person name="Zheng Y."/>
            <person name="Lin W."/>
            <person name="Duan Y."/>
            <person name="Cao H."/>
            <person name="Xiong S."/>
            <person name="Wang X."/>
            <person name="Wei L."/>
            <person name="Li C."/>
            <person name="Ma Q."/>
            <person name="Ju M."/>
            <person name="Zhao R."/>
            <person name="Li G."/>
            <person name="Mu C."/>
            <person name="Tian Q."/>
            <person name="Mei H."/>
            <person name="Zhang T."/>
            <person name="Gao T."/>
            <person name="Zhang H."/>
        </authorList>
    </citation>
    <scope>NUCLEOTIDE SEQUENCE</scope>
    <source>
        <strain evidence="1">G02</strain>
    </source>
</reference>
<organism evidence="1">
    <name type="scientific">Sesamum radiatum</name>
    <name type="common">Black benniseed</name>
    <dbReference type="NCBI Taxonomy" id="300843"/>
    <lineage>
        <taxon>Eukaryota</taxon>
        <taxon>Viridiplantae</taxon>
        <taxon>Streptophyta</taxon>
        <taxon>Embryophyta</taxon>
        <taxon>Tracheophyta</taxon>
        <taxon>Spermatophyta</taxon>
        <taxon>Magnoliopsida</taxon>
        <taxon>eudicotyledons</taxon>
        <taxon>Gunneridae</taxon>
        <taxon>Pentapetalae</taxon>
        <taxon>asterids</taxon>
        <taxon>lamiids</taxon>
        <taxon>Lamiales</taxon>
        <taxon>Pedaliaceae</taxon>
        <taxon>Sesamum</taxon>
    </lineage>
</organism>
<name>A0AAW2T537_SESRA</name>
<dbReference type="AlphaFoldDB" id="A0AAW2T537"/>
<comment type="caution">
    <text evidence="1">The sequence shown here is derived from an EMBL/GenBank/DDBJ whole genome shotgun (WGS) entry which is preliminary data.</text>
</comment>
<dbReference type="EMBL" id="JACGWJ010000009">
    <property type="protein sequence ID" value="KAL0399951.1"/>
    <property type="molecule type" value="Genomic_DNA"/>
</dbReference>
<protein>
    <submittedName>
        <fullName evidence="1">Uncharacterized protein</fullName>
    </submittedName>
</protein>
<proteinExistence type="predicted"/>